<evidence type="ECO:0000313" key="3">
    <source>
        <dbReference type="Proteomes" id="UP001597114"/>
    </source>
</evidence>
<evidence type="ECO:0000259" key="1">
    <source>
        <dbReference type="Pfam" id="PF08670"/>
    </source>
</evidence>
<evidence type="ECO:0000313" key="2">
    <source>
        <dbReference type="EMBL" id="MFD1517121.1"/>
    </source>
</evidence>
<accession>A0ABW4EQ77</accession>
<proteinExistence type="predicted"/>
<dbReference type="Gene3D" id="3.30.450.20">
    <property type="entry name" value="PAS domain"/>
    <property type="match status" value="1"/>
</dbReference>
<reference evidence="3" key="1">
    <citation type="journal article" date="2019" name="Int. J. Syst. Evol. Microbiol.">
        <title>The Global Catalogue of Microorganisms (GCM) 10K type strain sequencing project: providing services to taxonomists for standard genome sequencing and annotation.</title>
        <authorList>
            <consortium name="The Broad Institute Genomics Platform"/>
            <consortium name="The Broad Institute Genome Sequencing Center for Infectious Disease"/>
            <person name="Wu L."/>
            <person name="Ma J."/>
        </authorList>
    </citation>
    <scope>NUCLEOTIDE SEQUENCE [LARGE SCALE GENOMIC DNA]</scope>
    <source>
        <strain evidence="3">CCM 7043</strain>
    </source>
</reference>
<dbReference type="Proteomes" id="UP001597114">
    <property type="component" value="Unassembled WGS sequence"/>
</dbReference>
<dbReference type="InterPro" id="IPR013978">
    <property type="entry name" value="MEKHLA"/>
</dbReference>
<protein>
    <submittedName>
        <fullName evidence="2">MEKHLA domain-containing protein</fullName>
    </submittedName>
</protein>
<dbReference type="Pfam" id="PF08670">
    <property type="entry name" value="MEKHLA"/>
    <property type="match status" value="1"/>
</dbReference>
<name>A0ABW4EQ77_9PSEU</name>
<dbReference type="SUPFAM" id="SSF55785">
    <property type="entry name" value="PYP-like sensor domain (PAS domain)"/>
    <property type="match status" value="1"/>
</dbReference>
<gene>
    <name evidence="2" type="ORF">ACFSJD_06475</name>
</gene>
<keyword evidence="3" id="KW-1185">Reference proteome</keyword>
<dbReference type="InterPro" id="IPR035965">
    <property type="entry name" value="PAS-like_dom_sf"/>
</dbReference>
<dbReference type="RefSeq" id="WP_344729321.1">
    <property type="nucleotide sequence ID" value="NZ_BAAAUS010000059.1"/>
</dbReference>
<sequence length="165" mass="18548">MLDLASPTDPVFVRLLLHSYERFVGTPLVDGENAAAWLYEDAPFGLLAHDADPDPRFVYANRTAQGCFEYGWTEFTGLRSRLSAEPDRQDDRNRLLADVESNGFSTGYRGLRIAKSRRRFWIEDVTMWNLVDDAGLRVGQAAVFPRWTDATGAPAGWAEAERTCS</sequence>
<organism evidence="2 3">
    <name type="scientific">Pseudonocardia yunnanensis</name>
    <dbReference type="NCBI Taxonomy" id="58107"/>
    <lineage>
        <taxon>Bacteria</taxon>
        <taxon>Bacillati</taxon>
        <taxon>Actinomycetota</taxon>
        <taxon>Actinomycetes</taxon>
        <taxon>Pseudonocardiales</taxon>
        <taxon>Pseudonocardiaceae</taxon>
        <taxon>Pseudonocardia</taxon>
    </lineage>
</organism>
<comment type="caution">
    <text evidence="2">The sequence shown here is derived from an EMBL/GenBank/DDBJ whole genome shotgun (WGS) entry which is preliminary data.</text>
</comment>
<dbReference type="EMBL" id="JBHUCO010000006">
    <property type="protein sequence ID" value="MFD1517121.1"/>
    <property type="molecule type" value="Genomic_DNA"/>
</dbReference>
<feature type="domain" description="MEKHLA" evidence="1">
    <location>
        <begin position="12"/>
        <end position="148"/>
    </location>
</feature>